<evidence type="ECO:0000256" key="2">
    <source>
        <dbReference type="ARBA" id="ARBA00006278"/>
    </source>
</evidence>
<dbReference type="Pfam" id="PF08030">
    <property type="entry name" value="NAD_binding_6"/>
    <property type="match status" value="1"/>
</dbReference>
<reference evidence="16 17" key="1">
    <citation type="submission" date="2021-01" db="EMBL/GenBank/DDBJ databases">
        <title>Cercospora kikuchii MAFF 305040 whole genome shotgun sequence.</title>
        <authorList>
            <person name="Kashiwa T."/>
            <person name="Suzuki T."/>
        </authorList>
    </citation>
    <scope>NUCLEOTIDE SEQUENCE [LARGE SCALE GENOMIC DNA]</scope>
    <source>
        <strain evidence="16 17">MAFF 305040</strain>
    </source>
</reference>
<evidence type="ECO:0000256" key="3">
    <source>
        <dbReference type="ARBA" id="ARBA00012668"/>
    </source>
</evidence>
<dbReference type="Gene3D" id="3.40.50.80">
    <property type="entry name" value="Nucleotide-binding domain of ferredoxin-NADP reductase (FNR) module"/>
    <property type="match status" value="1"/>
</dbReference>
<dbReference type="GeneID" id="68288303"/>
<comment type="similarity">
    <text evidence="2">Belongs to the ferric reductase (FRE) family.</text>
</comment>
<dbReference type="InterPro" id="IPR017938">
    <property type="entry name" value="Riboflavin_synthase-like_b-brl"/>
</dbReference>
<dbReference type="Proteomes" id="UP000825890">
    <property type="component" value="Unassembled WGS sequence"/>
</dbReference>
<feature type="transmembrane region" description="Helical" evidence="13">
    <location>
        <begin position="244"/>
        <end position="262"/>
    </location>
</feature>
<dbReference type="InterPro" id="IPR051410">
    <property type="entry name" value="Ferric/Cupric_Reductase"/>
</dbReference>
<evidence type="ECO:0000256" key="1">
    <source>
        <dbReference type="ARBA" id="ARBA00004651"/>
    </source>
</evidence>
<evidence type="ECO:0000313" key="16">
    <source>
        <dbReference type="EMBL" id="GIZ39341.1"/>
    </source>
</evidence>
<dbReference type="SUPFAM" id="SSF52343">
    <property type="entry name" value="Ferredoxin reductase-like, C-terminal NADP-linked domain"/>
    <property type="match status" value="1"/>
</dbReference>
<dbReference type="SFLD" id="SFLDG01168">
    <property type="entry name" value="Ferric_reductase_subgroup_(FRE"/>
    <property type="match status" value="1"/>
</dbReference>
<evidence type="ECO:0000256" key="14">
    <source>
        <dbReference type="SAM" id="SignalP"/>
    </source>
</evidence>
<feature type="transmembrane region" description="Helical" evidence="13">
    <location>
        <begin position="131"/>
        <end position="148"/>
    </location>
</feature>
<name>A0A9P3CAT5_9PEZI</name>
<comment type="caution">
    <text evidence="16">The sequence shown here is derived from an EMBL/GenBank/DDBJ whole genome shotgun (WGS) entry which is preliminary data.</text>
</comment>
<keyword evidence="7" id="KW-0249">Electron transport</keyword>
<keyword evidence="14" id="KW-0732">Signal</keyword>
<evidence type="ECO:0000256" key="9">
    <source>
        <dbReference type="ARBA" id="ARBA00023002"/>
    </source>
</evidence>
<evidence type="ECO:0000256" key="5">
    <source>
        <dbReference type="ARBA" id="ARBA00022475"/>
    </source>
</evidence>
<dbReference type="EMBL" id="BOLY01000002">
    <property type="protein sequence ID" value="GIZ39341.1"/>
    <property type="molecule type" value="Genomic_DNA"/>
</dbReference>
<organism evidence="16 17">
    <name type="scientific">Cercospora kikuchii</name>
    <dbReference type="NCBI Taxonomy" id="84275"/>
    <lineage>
        <taxon>Eukaryota</taxon>
        <taxon>Fungi</taxon>
        <taxon>Dikarya</taxon>
        <taxon>Ascomycota</taxon>
        <taxon>Pezizomycotina</taxon>
        <taxon>Dothideomycetes</taxon>
        <taxon>Dothideomycetidae</taxon>
        <taxon>Mycosphaerellales</taxon>
        <taxon>Mycosphaerellaceae</taxon>
        <taxon>Cercospora</taxon>
    </lineage>
</organism>
<evidence type="ECO:0000256" key="7">
    <source>
        <dbReference type="ARBA" id="ARBA00022982"/>
    </source>
</evidence>
<feature type="transmembrane region" description="Helical" evidence="13">
    <location>
        <begin position="274"/>
        <end position="293"/>
    </location>
</feature>
<keyword evidence="17" id="KW-1185">Reference proteome</keyword>
<comment type="catalytic activity">
    <reaction evidence="12">
        <text>2 a Fe(II)-siderophore + NADP(+) + H(+) = 2 a Fe(III)-siderophore + NADPH</text>
        <dbReference type="Rhea" id="RHEA:28795"/>
        <dbReference type="Rhea" id="RHEA-COMP:11342"/>
        <dbReference type="Rhea" id="RHEA-COMP:11344"/>
        <dbReference type="ChEBI" id="CHEBI:15378"/>
        <dbReference type="ChEBI" id="CHEBI:29033"/>
        <dbReference type="ChEBI" id="CHEBI:29034"/>
        <dbReference type="ChEBI" id="CHEBI:57783"/>
        <dbReference type="ChEBI" id="CHEBI:58349"/>
        <dbReference type="EC" id="1.16.1.9"/>
    </reaction>
</comment>
<feature type="transmembrane region" description="Helical" evidence="13">
    <location>
        <begin position="41"/>
        <end position="59"/>
    </location>
</feature>
<keyword evidence="9" id="KW-0560">Oxidoreductase</keyword>
<sequence length="602" mass="67553">MNSAVWLLLAASPYALAAGGGGPPSESERLASLLNDKMIKYTGVTWACIIATLLVYHWTIKLLHHVRQLANLNHGTSSDGRQRYFSLPDETWSRIKRHFIIAPLFSRRHNREFRLSAAANVGILPGRMQSFWLFGYLALNVVFTVWKINWNDKEEFMDQALSRTGVLAVLNMIPLFLLAGRNNPMVWLTGISFDDFNLLHRWIGRIVVLEATAHATFWFVKKVVTLGAEKGNAAIAGALANSEFILTGTIAFAAFAAILLQSPSIVRHAFYETFLHLHIALVIVSVVTVWIHLKGRPAQILVLGALVCWIFERLARAYLLIRNNLSRKRRTKIEVEALPGDAMRVTMHMARLWKFKPGQHIYLYIPSIGMWTSHPFSVAWSEESGDVAAEKGLPMARQDIFAAKTTSMSLIIRRRTGFTDTLWRKAEAAGPTPMMTTGYVEGPYGNESFQSYGTVVLFAAGVGITHQVPHVRDLVAAYANGTAATRKVVLVWTIQSPEHLEWIRPWMTQILSMPKRREILRILLFVTRPRSTKEIHSPSASVQMIPGRVNCNDVISKEQQTQVGAMAVSVCGTGAMSDDVRKAVRDHCEETTIDFFEEAFTW</sequence>
<dbReference type="EC" id="1.16.1.9" evidence="3"/>
<dbReference type="Pfam" id="PF01794">
    <property type="entry name" value="Ferric_reduct"/>
    <property type="match status" value="1"/>
</dbReference>
<feature type="signal peptide" evidence="14">
    <location>
        <begin position="1"/>
        <end position="17"/>
    </location>
</feature>
<feature type="domain" description="FAD-binding FR-type" evidence="15">
    <location>
        <begin position="325"/>
        <end position="450"/>
    </location>
</feature>
<dbReference type="InterPro" id="IPR017927">
    <property type="entry name" value="FAD-bd_FR_type"/>
</dbReference>
<evidence type="ECO:0000259" key="15">
    <source>
        <dbReference type="PROSITE" id="PS51384"/>
    </source>
</evidence>
<dbReference type="InterPro" id="IPR013121">
    <property type="entry name" value="Fe_red_NAD-bd_6"/>
</dbReference>
<evidence type="ECO:0000256" key="11">
    <source>
        <dbReference type="ARBA" id="ARBA00023136"/>
    </source>
</evidence>
<dbReference type="PROSITE" id="PS51384">
    <property type="entry name" value="FAD_FR"/>
    <property type="match status" value="1"/>
</dbReference>
<dbReference type="GO" id="GO:0052851">
    <property type="term" value="F:ferric-chelate reductase (NADPH) activity"/>
    <property type="evidence" value="ECO:0007669"/>
    <property type="project" value="UniProtKB-EC"/>
</dbReference>
<dbReference type="SFLD" id="SFLDS00052">
    <property type="entry name" value="Ferric_Reductase_Domain"/>
    <property type="match status" value="1"/>
</dbReference>
<evidence type="ECO:0000313" key="17">
    <source>
        <dbReference type="Proteomes" id="UP000825890"/>
    </source>
</evidence>
<dbReference type="OrthoDB" id="4494341at2759"/>
<dbReference type="SUPFAM" id="SSF63380">
    <property type="entry name" value="Riboflavin synthase domain-like"/>
    <property type="match status" value="1"/>
</dbReference>
<feature type="transmembrane region" description="Helical" evidence="13">
    <location>
        <begin position="160"/>
        <end position="181"/>
    </location>
</feature>
<feature type="transmembrane region" description="Helical" evidence="13">
    <location>
        <begin position="299"/>
        <end position="321"/>
    </location>
</feature>
<keyword evidence="8 13" id="KW-1133">Transmembrane helix</keyword>
<keyword evidence="10" id="KW-0406">Ion transport</keyword>
<dbReference type="GO" id="GO:0006879">
    <property type="term" value="P:intracellular iron ion homeostasis"/>
    <property type="evidence" value="ECO:0007669"/>
    <property type="project" value="TreeGrafter"/>
</dbReference>
<protein>
    <recommendedName>
        <fullName evidence="3">ferric-chelate reductase (NADPH)</fullName>
        <ecNumber evidence="3">1.16.1.9</ecNumber>
    </recommendedName>
</protein>
<dbReference type="InterPro" id="IPR013130">
    <property type="entry name" value="Fe3_Rdtase_TM_dom"/>
</dbReference>
<feature type="chain" id="PRO_5040252411" description="ferric-chelate reductase (NADPH)" evidence="14">
    <location>
        <begin position="18"/>
        <end position="602"/>
    </location>
</feature>
<dbReference type="AlphaFoldDB" id="A0A9P3CAT5"/>
<proteinExistence type="inferred from homology"/>
<dbReference type="InterPro" id="IPR013112">
    <property type="entry name" value="FAD-bd_8"/>
</dbReference>
<evidence type="ECO:0000256" key="4">
    <source>
        <dbReference type="ARBA" id="ARBA00022448"/>
    </source>
</evidence>
<dbReference type="CDD" id="cd06186">
    <property type="entry name" value="NOX_Duox_like_FAD_NADP"/>
    <property type="match status" value="1"/>
</dbReference>
<evidence type="ECO:0000256" key="13">
    <source>
        <dbReference type="SAM" id="Phobius"/>
    </source>
</evidence>
<dbReference type="RefSeq" id="XP_044653828.1">
    <property type="nucleotide sequence ID" value="XM_044797893.1"/>
</dbReference>
<gene>
    <name evidence="16" type="ORF">CKM354_000272800</name>
</gene>
<evidence type="ECO:0000256" key="12">
    <source>
        <dbReference type="ARBA" id="ARBA00048483"/>
    </source>
</evidence>
<keyword evidence="5" id="KW-1003">Cell membrane</keyword>
<dbReference type="GO" id="GO:0005886">
    <property type="term" value="C:plasma membrane"/>
    <property type="evidence" value="ECO:0007669"/>
    <property type="project" value="UniProtKB-SubCell"/>
</dbReference>
<dbReference type="InterPro" id="IPR039261">
    <property type="entry name" value="FNR_nucleotide-bd"/>
</dbReference>
<evidence type="ECO:0000256" key="8">
    <source>
        <dbReference type="ARBA" id="ARBA00022989"/>
    </source>
</evidence>
<keyword evidence="4" id="KW-0813">Transport</keyword>
<dbReference type="PANTHER" id="PTHR32361:SF24">
    <property type="entry name" value="REDUCTASE, PUTATIVE (AFU_ORTHOLOGUE AFUA_3G10820)-RELATED"/>
    <property type="match status" value="1"/>
</dbReference>
<dbReference type="Pfam" id="PF08022">
    <property type="entry name" value="FAD_binding_8"/>
    <property type="match status" value="1"/>
</dbReference>
<dbReference type="GO" id="GO:0015677">
    <property type="term" value="P:copper ion import"/>
    <property type="evidence" value="ECO:0007669"/>
    <property type="project" value="TreeGrafter"/>
</dbReference>
<keyword evidence="11 13" id="KW-0472">Membrane</keyword>
<keyword evidence="6 13" id="KW-0812">Transmembrane</keyword>
<comment type="subcellular location">
    <subcellularLocation>
        <location evidence="1">Cell membrane</location>
        <topology evidence="1">Multi-pass membrane protein</topology>
    </subcellularLocation>
</comment>
<accession>A0A9P3CAT5</accession>
<evidence type="ECO:0000256" key="10">
    <source>
        <dbReference type="ARBA" id="ARBA00023065"/>
    </source>
</evidence>
<dbReference type="PANTHER" id="PTHR32361">
    <property type="entry name" value="FERRIC/CUPRIC REDUCTASE TRANSMEMBRANE COMPONENT"/>
    <property type="match status" value="1"/>
</dbReference>
<dbReference type="GO" id="GO:0006826">
    <property type="term" value="P:iron ion transport"/>
    <property type="evidence" value="ECO:0007669"/>
    <property type="project" value="UniProtKB-ARBA"/>
</dbReference>
<evidence type="ECO:0000256" key="6">
    <source>
        <dbReference type="ARBA" id="ARBA00022692"/>
    </source>
</evidence>